<name>A0A941JPS6_9CHRO</name>
<reference evidence="2" key="1">
    <citation type="submission" date="2021-02" db="EMBL/GenBank/DDBJ databases">
        <title>Metagenome analyses of Stigonema ocellatum DSM 106950, Chlorogloea purpurea SAG 13.99 and Gomphosphaeria aponina DSM 107014.</title>
        <authorList>
            <person name="Marter P."/>
            <person name="Huang S."/>
        </authorList>
    </citation>
    <scope>NUCLEOTIDE SEQUENCE</scope>
    <source>
        <strain evidence="2">JP213</strain>
    </source>
</reference>
<dbReference type="Proteomes" id="UP000767446">
    <property type="component" value="Unassembled WGS sequence"/>
</dbReference>
<accession>A0A941JPS6</accession>
<dbReference type="InterPro" id="IPR019275">
    <property type="entry name" value="DUF2301"/>
</dbReference>
<evidence type="ECO:0000313" key="2">
    <source>
        <dbReference type="EMBL" id="MBR8827998.1"/>
    </source>
</evidence>
<feature type="transmembrane region" description="Helical" evidence="1">
    <location>
        <begin position="174"/>
        <end position="192"/>
    </location>
</feature>
<sequence length="213" mass="23521">MTTQQVEIYQGQFGEFTITQSDRTEVIIYRAGLAVAALSLAIGSIFLLSLGATPTVLQLLTPLFGVFSLSLAISLVTIHIYLALLQRLLQLFWLIGTTSAIVLLLTNSQPLALVIYNQPLTILGIGFTFAALTGIYFKEAFCFNRLETKLLTFLVPGLLLGHITSILPTETEKILLALWTILFMIFVGRKTVQPLPPDIGDKSVFVYLKEQNN</sequence>
<feature type="transmembrane region" description="Helical" evidence="1">
    <location>
        <begin position="150"/>
        <end position="168"/>
    </location>
</feature>
<organism evidence="2 3">
    <name type="scientific">Gomphosphaeria aponina SAG 52.96 = DSM 107014</name>
    <dbReference type="NCBI Taxonomy" id="1521640"/>
    <lineage>
        <taxon>Bacteria</taxon>
        <taxon>Bacillati</taxon>
        <taxon>Cyanobacteriota</taxon>
        <taxon>Cyanophyceae</taxon>
        <taxon>Oscillatoriophycideae</taxon>
        <taxon>Chroococcales</taxon>
        <taxon>Gomphosphaeriaceae</taxon>
        <taxon>Gomphosphaeria</taxon>
    </lineage>
</organism>
<protein>
    <submittedName>
        <fullName evidence="2">DUF2301 domain-containing membrane protein</fullName>
    </submittedName>
</protein>
<evidence type="ECO:0000256" key="1">
    <source>
        <dbReference type="SAM" id="Phobius"/>
    </source>
</evidence>
<dbReference type="PANTHER" id="PTHR36716:SF2">
    <property type="entry name" value="F3H9.20 PROTEIN"/>
    <property type="match status" value="1"/>
</dbReference>
<dbReference type="AlphaFoldDB" id="A0A941JPS6"/>
<keyword evidence="1" id="KW-1133">Transmembrane helix</keyword>
<feature type="transmembrane region" description="Helical" evidence="1">
    <location>
        <begin position="120"/>
        <end position="138"/>
    </location>
</feature>
<comment type="caution">
    <text evidence="2">The sequence shown here is derived from an EMBL/GenBank/DDBJ whole genome shotgun (WGS) entry which is preliminary data.</text>
</comment>
<feature type="transmembrane region" description="Helical" evidence="1">
    <location>
        <begin position="91"/>
        <end position="108"/>
    </location>
</feature>
<keyword evidence="1" id="KW-0812">Transmembrane</keyword>
<proteinExistence type="predicted"/>
<gene>
    <name evidence="2" type="ORF">DSM107014_08875</name>
</gene>
<evidence type="ECO:0000313" key="3">
    <source>
        <dbReference type="Proteomes" id="UP000767446"/>
    </source>
</evidence>
<dbReference type="EMBL" id="JADQBC010000050">
    <property type="protein sequence ID" value="MBR8827998.1"/>
    <property type="molecule type" value="Genomic_DNA"/>
</dbReference>
<dbReference type="PANTHER" id="PTHR36716">
    <property type="entry name" value="F3H9.20 PROTEIN"/>
    <property type="match status" value="1"/>
</dbReference>
<feature type="transmembrane region" description="Helical" evidence="1">
    <location>
        <begin position="27"/>
        <end position="51"/>
    </location>
</feature>
<keyword evidence="1" id="KW-0472">Membrane</keyword>
<feature type="transmembrane region" description="Helical" evidence="1">
    <location>
        <begin position="63"/>
        <end position="84"/>
    </location>
</feature>
<dbReference type="Pfam" id="PF10063">
    <property type="entry name" value="DUF2301"/>
    <property type="match status" value="1"/>
</dbReference>